<dbReference type="Proteomes" id="UP001272242">
    <property type="component" value="Unassembled WGS sequence"/>
</dbReference>
<evidence type="ECO:0000313" key="2">
    <source>
        <dbReference type="EMBL" id="MDY3559081.1"/>
    </source>
</evidence>
<keyword evidence="3" id="KW-1185">Reference proteome</keyword>
<name>A0ABU5EVA9_9BACT</name>
<reference evidence="3" key="1">
    <citation type="journal article" date="2023" name="Mar. Drugs">
        <title>Gemmata algarum, a Novel Planctomycete Isolated from an Algal Mat, Displays Antimicrobial Activity.</title>
        <authorList>
            <person name="Kumar G."/>
            <person name="Kallscheuer N."/>
            <person name="Kashif M."/>
            <person name="Ahamad S."/>
            <person name="Jagadeeshwari U."/>
            <person name="Pannikurungottu S."/>
            <person name="Haufschild T."/>
            <person name="Kabuu M."/>
            <person name="Sasikala C."/>
            <person name="Jogler C."/>
            <person name="Ramana C."/>
        </authorList>
    </citation>
    <scope>NUCLEOTIDE SEQUENCE [LARGE SCALE GENOMIC DNA]</scope>
    <source>
        <strain evidence="3">JC673</strain>
    </source>
</reference>
<comment type="caution">
    <text evidence="2">The sequence shown here is derived from an EMBL/GenBank/DDBJ whole genome shotgun (WGS) entry which is preliminary data.</text>
</comment>
<organism evidence="2 3">
    <name type="scientific">Gemmata algarum</name>
    <dbReference type="NCBI Taxonomy" id="2975278"/>
    <lineage>
        <taxon>Bacteria</taxon>
        <taxon>Pseudomonadati</taxon>
        <taxon>Planctomycetota</taxon>
        <taxon>Planctomycetia</taxon>
        <taxon>Gemmatales</taxon>
        <taxon>Gemmataceae</taxon>
        <taxon>Gemmata</taxon>
    </lineage>
</organism>
<protein>
    <submittedName>
        <fullName evidence="2">Uncharacterized protein</fullName>
    </submittedName>
</protein>
<evidence type="ECO:0000313" key="3">
    <source>
        <dbReference type="Proteomes" id="UP001272242"/>
    </source>
</evidence>
<dbReference type="EMBL" id="JAXBLV010000079">
    <property type="protein sequence ID" value="MDY3559081.1"/>
    <property type="molecule type" value="Genomic_DNA"/>
</dbReference>
<feature type="region of interest" description="Disordered" evidence="1">
    <location>
        <begin position="253"/>
        <end position="283"/>
    </location>
</feature>
<feature type="non-terminal residue" evidence="2">
    <location>
        <position position="1"/>
    </location>
</feature>
<evidence type="ECO:0000256" key="1">
    <source>
        <dbReference type="SAM" id="MobiDB-lite"/>
    </source>
</evidence>
<dbReference type="RefSeq" id="WP_320685906.1">
    <property type="nucleotide sequence ID" value="NZ_JAXBLV010000079.1"/>
</dbReference>
<accession>A0ABU5EVA9</accession>
<gene>
    <name evidence="2" type="ORF">R5W23_006271</name>
</gene>
<sequence>GMEAATQVRRRDREERDRTRARFAALLTATAEANGVLRAVTHGVLEALGFHRHHRGEWRMKRQLQELRDTLANLKERVEKRNPLIEYRAPSNDAEAIELFAKARTGDSGAKAQVAALVRSRGWSNWLGDLGRQATVQLIRTAAGDDPVWEAGITEKVVALRAQVLGDNPTVLEELLARRVINGWLTVHALELELAVRPPTRPQDREHLDRMLTRAQKRFTDAVRELAKVRQLKAPAILAQLNLAANQTVVNGAAPGEVPAPVPGTPSSSQPGLAPAGAIPEPN</sequence>
<proteinExistence type="predicted"/>